<gene>
    <name evidence="1" type="ORF">BG61_19485</name>
</gene>
<evidence type="ECO:0000313" key="1">
    <source>
        <dbReference type="EMBL" id="KDR44248.1"/>
    </source>
</evidence>
<accession>A0A069PU14</accession>
<keyword evidence="2" id="KW-1185">Reference proteome</keyword>
<dbReference type="STRING" id="60547.GCA_000751215_04371"/>
<dbReference type="Proteomes" id="UP000027466">
    <property type="component" value="Unassembled WGS sequence"/>
</dbReference>
<protein>
    <submittedName>
        <fullName evidence="1">Uncharacterized protein</fullName>
    </submittedName>
</protein>
<evidence type="ECO:0000313" key="2">
    <source>
        <dbReference type="Proteomes" id="UP000027466"/>
    </source>
</evidence>
<name>A0A069PU14_9BURK</name>
<proteinExistence type="predicted"/>
<dbReference type="RefSeq" id="WP_035935207.1">
    <property type="nucleotide sequence ID" value="NZ_CADFFX010000002.1"/>
</dbReference>
<comment type="caution">
    <text evidence="1">The sequence shown here is derived from an EMBL/GenBank/DDBJ whole genome shotgun (WGS) entry which is preliminary data.</text>
</comment>
<sequence>MQPNARLALDDTAAHARGIAHGLPVPSAPRSACGHADMPGETAALMRALGNASESVFRLAGETLAAAGRLEDAHLRAVRESLEAQQAIAEELIGRLLGFPAARA</sequence>
<dbReference type="EMBL" id="JFHC01000003">
    <property type="protein sequence ID" value="KDR44248.1"/>
    <property type="molecule type" value="Genomic_DNA"/>
</dbReference>
<reference evidence="1 2" key="1">
    <citation type="submission" date="2014-03" db="EMBL/GenBank/DDBJ databases">
        <title>Draft Genome Sequences of Four Burkholderia Strains.</title>
        <authorList>
            <person name="Liu X.Y."/>
            <person name="Li C.X."/>
            <person name="Xu J.H."/>
        </authorList>
    </citation>
    <scope>NUCLEOTIDE SEQUENCE [LARGE SCALE GENOMIC DNA]</scope>
    <source>
        <strain evidence="1 2">DSM 50014</strain>
    </source>
</reference>
<dbReference type="AlphaFoldDB" id="A0A069PU14"/>
<organism evidence="1 2">
    <name type="scientific">Caballeronia glathei</name>
    <dbReference type="NCBI Taxonomy" id="60547"/>
    <lineage>
        <taxon>Bacteria</taxon>
        <taxon>Pseudomonadati</taxon>
        <taxon>Pseudomonadota</taxon>
        <taxon>Betaproteobacteria</taxon>
        <taxon>Burkholderiales</taxon>
        <taxon>Burkholderiaceae</taxon>
        <taxon>Caballeronia</taxon>
    </lineage>
</organism>